<comment type="caution">
    <text evidence="8">The sequence shown here is derived from an EMBL/GenBank/DDBJ whole genome shotgun (WGS) entry which is preliminary data.</text>
</comment>
<evidence type="ECO:0000259" key="6">
    <source>
        <dbReference type="Pfam" id="PF01408"/>
    </source>
</evidence>
<evidence type="ECO:0000313" key="8">
    <source>
        <dbReference type="EMBL" id="KAA8497626.1"/>
    </source>
</evidence>
<dbReference type="EC" id="1.1.1.179" evidence="3"/>
<accession>A0A5J4Z1W6</accession>
<evidence type="ECO:0000256" key="1">
    <source>
        <dbReference type="ARBA" id="ARBA00010928"/>
    </source>
</evidence>
<dbReference type="GO" id="GO:0000166">
    <property type="term" value="F:nucleotide binding"/>
    <property type="evidence" value="ECO:0007669"/>
    <property type="project" value="InterPro"/>
</dbReference>
<reference evidence="9" key="1">
    <citation type="journal article" date="2019" name="Nat. Commun.">
        <title>Expansion of phycobilisome linker gene families in mesophilic red algae.</title>
        <authorList>
            <person name="Lee J."/>
            <person name="Kim D."/>
            <person name="Bhattacharya D."/>
            <person name="Yoon H.S."/>
        </authorList>
    </citation>
    <scope>NUCLEOTIDE SEQUENCE [LARGE SCALE GENOMIC DNA]</scope>
    <source>
        <strain evidence="9">CCMP 1328</strain>
    </source>
</reference>
<dbReference type="InterPro" id="IPR050984">
    <property type="entry name" value="Gfo/Idh/MocA_domain"/>
</dbReference>
<organism evidence="8 9">
    <name type="scientific">Porphyridium purpureum</name>
    <name type="common">Red alga</name>
    <name type="synonym">Porphyridium cruentum</name>
    <dbReference type="NCBI Taxonomy" id="35688"/>
    <lineage>
        <taxon>Eukaryota</taxon>
        <taxon>Rhodophyta</taxon>
        <taxon>Bangiophyceae</taxon>
        <taxon>Porphyridiales</taxon>
        <taxon>Porphyridiaceae</taxon>
        <taxon>Porphyridium</taxon>
    </lineage>
</organism>
<dbReference type="GO" id="GO:0047837">
    <property type="term" value="F:D-xylose 1-dehydrogenase (NADP+) activity"/>
    <property type="evidence" value="ECO:0007669"/>
    <property type="project" value="UniProtKB-EC"/>
</dbReference>
<keyword evidence="9" id="KW-1185">Reference proteome</keyword>
<dbReference type="InterPro" id="IPR055170">
    <property type="entry name" value="GFO_IDH_MocA-like_dom"/>
</dbReference>
<dbReference type="InterPro" id="IPR000683">
    <property type="entry name" value="Gfo/Idh/MocA-like_OxRdtase_N"/>
</dbReference>
<keyword evidence="2" id="KW-0560">Oxidoreductase</keyword>
<dbReference type="SUPFAM" id="SSF55347">
    <property type="entry name" value="Glyceraldehyde-3-phosphate dehydrogenase-like, C-terminal domain"/>
    <property type="match status" value="1"/>
</dbReference>
<feature type="domain" description="Gfo/Idh/MocA-like oxidoreductase N-terminal" evidence="6">
    <location>
        <begin position="40"/>
        <end position="154"/>
    </location>
</feature>
<dbReference type="AlphaFoldDB" id="A0A5J4Z1W6"/>
<gene>
    <name evidence="8" type="ORF">FVE85_5211</name>
</gene>
<dbReference type="SUPFAM" id="SSF51735">
    <property type="entry name" value="NAD(P)-binding Rossmann-fold domains"/>
    <property type="match status" value="1"/>
</dbReference>
<protein>
    <recommendedName>
        <fullName evidence="3">D-xylose 1-dehydrogenase (NADP(+), D-xylono-1,5-lactone-forming)</fullName>
        <ecNumber evidence="3">1.1.1.179</ecNumber>
    </recommendedName>
    <alternativeName>
        <fullName evidence="4">D-xylose-NADP dehydrogenase</fullName>
    </alternativeName>
</protein>
<comment type="similarity">
    <text evidence="1">Belongs to the Gfo/Idh/MocA family.</text>
</comment>
<name>A0A5J4Z1W6_PORPP</name>
<dbReference type="PANTHER" id="PTHR22604">
    <property type="entry name" value="OXIDOREDUCTASES"/>
    <property type="match status" value="1"/>
</dbReference>
<sequence>MTGGGQPVEAALAPVPLDIASKLTLPLEEYEKQHPAGAQVRWGIVGAGRVCHDFVQALKVLPCARVVAVAAREGARAEKFAQRHGIARWYEGYQQLVEDPDVQIVYVGTVQSEHLVHATMALQAGKHVLVEKPAGLDATQVRTMVQLARAKKLFFLEGMWTRFFPAVEHARHLIFERKEIGEVSQVMSDFGFNSFEQEKYPESPMYDPQLGGGALLYVGVYPLAAVSWAFRGKAPDQLVGVGHYDMQLSVDMSGSLALRYGRHGASVSYGLMCESAEETSVVGTEGRLIIHTPAHCPLSITVSSKKNGRGNVVHNQLSFALPQSTPEIAEAGGFNYPNSIGFAYEAAAVMRCLLSGLLECPQYPPEESIVVAEMMDAARVQVQCSAKGT</sequence>
<dbReference type="OMA" id="HMSLYHL"/>
<dbReference type="Gene3D" id="3.40.50.720">
    <property type="entry name" value="NAD(P)-binding Rossmann-like Domain"/>
    <property type="match status" value="1"/>
</dbReference>
<dbReference type="Gene3D" id="3.30.360.10">
    <property type="entry name" value="Dihydrodipicolinate Reductase, domain 2"/>
    <property type="match status" value="1"/>
</dbReference>
<dbReference type="InterPro" id="IPR036291">
    <property type="entry name" value="NAD(P)-bd_dom_sf"/>
</dbReference>
<proteinExistence type="inferred from homology"/>
<evidence type="ECO:0000256" key="3">
    <source>
        <dbReference type="ARBA" id="ARBA00038984"/>
    </source>
</evidence>
<evidence type="ECO:0000313" key="9">
    <source>
        <dbReference type="Proteomes" id="UP000324585"/>
    </source>
</evidence>
<evidence type="ECO:0000259" key="7">
    <source>
        <dbReference type="Pfam" id="PF22725"/>
    </source>
</evidence>
<evidence type="ECO:0000256" key="2">
    <source>
        <dbReference type="ARBA" id="ARBA00023002"/>
    </source>
</evidence>
<dbReference type="Proteomes" id="UP000324585">
    <property type="component" value="Unassembled WGS sequence"/>
</dbReference>
<dbReference type="Pfam" id="PF01408">
    <property type="entry name" value="GFO_IDH_MocA"/>
    <property type="match status" value="1"/>
</dbReference>
<evidence type="ECO:0000256" key="4">
    <source>
        <dbReference type="ARBA" id="ARBA00042988"/>
    </source>
</evidence>
<comment type="catalytic activity">
    <reaction evidence="5">
        <text>D-xylose + NADP(+) = D-xylono-1,5-lactone + NADPH + H(+)</text>
        <dbReference type="Rhea" id="RHEA:22000"/>
        <dbReference type="ChEBI" id="CHEBI:15378"/>
        <dbReference type="ChEBI" id="CHEBI:15867"/>
        <dbReference type="ChEBI" id="CHEBI:53455"/>
        <dbReference type="ChEBI" id="CHEBI:57783"/>
        <dbReference type="ChEBI" id="CHEBI:58349"/>
        <dbReference type="EC" id="1.1.1.179"/>
    </reaction>
</comment>
<dbReference type="Pfam" id="PF22725">
    <property type="entry name" value="GFO_IDH_MocA_C3"/>
    <property type="match status" value="1"/>
</dbReference>
<feature type="domain" description="GFO/IDH/MocA-like oxidoreductase" evidence="7">
    <location>
        <begin position="174"/>
        <end position="288"/>
    </location>
</feature>
<dbReference type="EMBL" id="VRMN01000001">
    <property type="protein sequence ID" value="KAA8497626.1"/>
    <property type="molecule type" value="Genomic_DNA"/>
</dbReference>
<dbReference type="PANTHER" id="PTHR22604:SF105">
    <property type="entry name" value="TRANS-1,2-DIHYDROBENZENE-1,2-DIOL DEHYDROGENASE"/>
    <property type="match status" value="1"/>
</dbReference>
<dbReference type="OrthoDB" id="2129491at2759"/>
<evidence type="ECO:0000256" key="5">
    <source>
        <dbReference type="ARBA" id="ARBA00049233"/>
    </source>
</evidence>